<dbReference type="PANTHER" id="PTHR31043:SF3">
    <property type="entry name" value="NEPHROCYSTIN-4"/>
    <property type="match status" value="1"/>
</dbReference>
<dbReference type="EMBL" id="JBHFQA010000001">
    <property type="protein sequence ID" value="KAL2103177.1"/>
    <property type="molecule type" value="Genomic_DNA"/>
</dbReference>
<evidence type="ECO:0000313" key="2">
    <source>
        <dbReference type="Proteomes" id="UP001591681"/>
    </source>
</evidence>
<proteinExistence type="predicted"/>
<dbReference type="AlphaFoldDB" id="A0ABD1KVH9"/>
<name>A0ABD1KVH9_9TELE</name>
<dbReference type="Proteomes" id="UP001591681">
    <property type="component" value="Unassembled WGS sequence"/>
</dbReference>
<evidence type="ECO:0000313" key="1">
    <source>
        <dbReference type="EMBL" id="KAL2103177.1"/>
    </source>
</evidence>
<evidence type="ECO:0008006" key="3">
    <source>
        <dbReference type="Google" id="ProtNLM"/>
    </source>
</evidence>
<dbReference type="InterPro" id="IPR029775">
    <property type="entry name" value="NPHP4"/>
</dbReference>
<organism evidence="1 2">
    <name type="scientific">Coilia grayii</name>
    <name type="common">Gray's grenadier anchovy</name>
    <dbReference type="NCBI Taxonomy" id="363190"/>
    <lineage>
        <taxon>Eukaryota</taxon>
        <taxon>Metazoa</taxon>
        <taxon>Chordata</taxon>
        <taxon>Craniata</taxon>
        <taxon>Vertebrata</taxon>
        <taxon>Euteleostomi</taxon>
        <taxon>Actinopterygii</taxon>
        <taxon>Neopterygii</taxon>
        <taxon>Teleostei</taxon>
        <taxon>Clupei</taxon>
        <taxon>Clupeiformes</taxon>
        <taxon>Clupeoidei</taxon>
        <taxon>Engraulidae</taxon>
        <taxon>Coilinae</taxon>
        <taxon>Coilia</taxon>
    </lineage>
</organism>
<comment type="caution">
    <text evidence="1">The sequence shown here is derived from an EMBL/GenBank/DDBJ whole genome shotgun (WGS) entry which is preliminary data.</text>
</comment>
<reference evidence="1 2" key="1">
    <citation type="submission" date="2024-09" db="EMBL/GenBank/DDBJ databases">
        <title>A chromosome-level genome assembly of Gray's grenadier anchovy, Coilia grayii.</title>
        <authorList>
            <person name="Fu Z."/>
        </authorList>
    </citation>
    <scope>NUCLEOTIDE SEQUENCE [LARGE SCALE GENOMIC DNA]</scope>
    <source>
        <strain evidence="1">G4</strain>
        <tissue evidence="1">Muscle</tissue>
    </source>
</reference>
<gene>
    <name evidence="1" type="ORF">ACEWY4_000045</name>
</gene>
<accession>A0ABD1KVH9</accession>
<keyword evidence="2" id="KW-1185">Reference proteome</keyword>
<sequence length="258" mass="28633">MSFQFTHCVHLPVESREEWRESGALMSDWKEEFRRTRAVPPHSQTARLSDSERPSKGFQLSFRQLDGVSVFQKPARVQLRVTLFDTGHQLFFGRTWKSSFYDCAEHKSRVDIGEVVLFHTSLCLPCVVAVVELVSLSSQHALGCGFGILQLFSGSSDAPSLSGDQRMLLYQGTPRTLLIGGLQDAELNKQLVAGVELIYSLKPHPPLQAATHLLPPNTLLSPHTHVPGLTHTAHSKVMLFDYSSIRSIGWTAGERGAV</sequence>
<dbReference type="PANTHER" id="PTHR31043">
    <property type="entry name" value="NEPHROCYSTIN-4"/>
    <property type="match status" value="1"/>
</dbReference>
<protein>
    <recommendedName>
        <fullName evidence="3">Nephronophthisis 4</fullName>
    </recommendedName>
</protein>